<dbReference type="InParanoid" id="E1ZPA0"/>
<reference evidence="2 3" key="1">
    <citation type="journal article" date="2010" name="Plant Cell">
        <title>The Chlorella variabilis NC64A genome reveals adaptation to photosymbiosis, coevolution with viruses, and cryptic sex.</title>
        <authorList>
            <person name="Blanc G."/>
            <person name="Duncan G."/>
            <person name="Agarkova I."/>
            <person name="Borodovsky M."/>
            <person name="Gurnon J."/>
            <person name="Kuo A."/>
            <person name="Lindquist E."/>
            <person name="Lucas S."/>
            <person name="Pangilinan J."/>
            <person name="Polle J."/>
            <person name="Salamov A."/>
            <person name="Terry A."/>
            <person name="Yamada T."/>
            <person name="Dunigan D.D."/>
            <person name="Grigoriev I.V."/>
            <person name="Claverie J.M."/>
            <person name="Van Etten J.L."/>
        </authorList>
    </citation>
    <scope>NUCLEOTIDE SEQUENCE [LARGE SCALE GENOMIC DNA]</scope>
    <source>
        <strain evidence="2 3">NC64A</strain>
    </source>
</reference>
<feature type="region of interest" description="Disordered" evidence="1">
    <location>
        <begin position="1113"/>
        <end position="1206"/>
    </location>
</feature>
<sequence length="1206" mass="116230">MEEADGYEGGGYGKAQRGRRHRTQTGKTPYSRPGPKPVAKEGPLKEQPASEPAPGGLFGSLRTLITKVPVLGSYFGTPAAAAAEPPPTDDEMDGDVEVVLESQTQGAGDGGSGKEQMQGGRELARAAASPASLPRPGLRGASQGPAQPPAPQAAAAHTRRVAFQSPMGTGDEAEEAAAGTPQVPPRGVDGDGSGTPYDSVLAMLRQGPLATNSPRSFPRPRSSSLLTAGAGRTPGPALAFGGSTSPSPLPPSGGPRAGAGFGGSRLGLHAAGGGSSTPSTGLRTAYTARSNSRFSRTPVHMQPLAAGRPAGSGGGGTSRFGLAAAAVAAAAGDEAAGAGSGPGTALLSPAPLAWTPMRSNLATGGRGGAPASGTKRKADSASPDADAGGGDAGTISLLDAQRRIRQRSEPVGGGAGARGDRRAWNAGRTPFHPKAAGLSRFGAAQQQKQQPPAAAWGGLGGCWEPPPQQENGASPAAPPGLLPGAPAAAAPAGGKATTDTARRILATLDALDKVVAASPTGVGAAAVAAAMGEAQQGVEPAASPPPTDSLGFAGLPRGEPAHEPADSGGQGERARSVTFGNVVSFAPTPTPASSPMAKVATAAVPAAAAAGTASGWGEALLASNKAAAAQAAPAEATGGGSKQQQVQQPTAAFTFGLAAAQPSSAGAAGTPTMKQRSEIAAPKEPAAELARASEAPAPLFGASKPAEPAVPAFASPKPANGADTSTAPKFAFGGTRSSDMDRKVAASIAAASTAAASGLAPTFVFGGKKAGEGKEAEGAWTPLTAAKTPAEAEKANQAAAEAAKSPLPESDLSDEEPPPTAPEPAPAPKPAEAAKPAAASGGWDLSFLQKNQAAAQQALEAAAKEAEAGKPSAAAADAPKFSFAAPAQVPAPASTAASGWGEAFLKSNQAAASTAAEAAAKEVDAAAPSGGATAAAPGTSAPASGAGWGDTFLKANQAAASQAAEDAAKEIAGAAPGGSASASQPGFEPAAAPVVAAPPFNFGAASQQPIQLGAAPTASSGAAVVFGASAPPPGSTGFAFSTQPPASSAAVPAGGFAFGATPATAPPVGGFGFGASSGSGGFANGMDSIEMVENGTNNNGASAAAPAPTFQFGSAPPGSAPTFGSSGFGFGAQPQQPGFSSTPAFAFGAVQPQQPAPAPAAGGMVPNNPFGGGMGGGFSIGSTGGGGSQSESGRRKLKVKRAGGRK</sequence>
<dbReference type="RefSeq" id="XP_005844317.1">
    <property type="nucleotide sequence ID" value="XM_005844255.1"/>
</dbReference>
<feature type="compositionally biased region" description="Low complexity" evidence="1">
    <location>
        <begin position="1113"/>
        <end position="1169"/>
    </location>
</feature>
<feature type="region of interest" description="Disordered" evidence="1">
    <location>
        <begin position="663"/>
        <end position="692"/>
    </location>
</feature>
<feature type="compositionally biased region" description="Low complexity" evidence="1">
    <location>
        <begin position="482"/>
        <end position="494"/>
    </location>
</feature>
<feature type="region of interest" description="Disordered" evidence="1">
    <location>
        <begin position="357"/>
        <end position="393"/>
    </location>
</feature>
<feature type="compositionally biased region" description="Low complexity" evidence="1">
    <location>
        <begin position="213"/>
        <end position="224"/>
    </location>
</feature>
<evidence type="ECO:0000313" key="2">
    <source>
        <dbReference type="EMBL" id="EFN52215.1"/>
    </source>
</evidence>
<feature type="region of interest" description="Disordered" evidence="1">
    <location>
        <begin position="77"/>
        <end position="315"/>
    </location>
</feature>
<feature type="compositionally biased region" description="Low complexity" evidence="1">
    <location>
        <begin position="443"/>
        <end position="455"/>
    </location>
</feature>
<feature type="region of interest" description="Disordered" evidence="1">
    <location>
        <begin position="773"/>
        <end position="840"/>
    </location>
</feature>
<feature type="compositionally biased region" description="Low complexity" evidence="1">
    <location>
        <begin position="125"/>
        <end position="136"/>
    </location>
</feature>
<dbReference type="OrthoDB" id="10682096at2759"/>
<keyword evidence="3" id="KW-1185">Reference proteome</keyword>
<organism evidence="3">
    <name type="scientific">Chlorella variabilis</name>
    <name type="common">Green alga</name>
    <dbReference type="NCBI Taxonomy" id="554065"/>
    <lineage>
        <taxon>Eukaryota</taxon>
        <taxon>Viridiplantae</taxon>
        <taxon>Chlorophyta</taxon>
        <taxon>core chlorophytes</taxon>
        <taxon>Trebouxiophyceae</taxon>
        <taxon>Chlorellales</taxon>
        <taxon>Chlorellaceae</taxon>
        <taxon>Chlorella clade</taxon>
        <taxon>Chlorella</taxon>
    </lineage>
</organism>
<feature type="compositionally biased region" description="Gly residues" evidence="1">
    <location>
        <begin position="1170"/>
        <end position="1188"/>
    </location>
</feature>
<dbReference type="OMA" id="QQNFGDP"/>
<feature type="compositionally biased region" description="Low complexity" evidence="1">
    <location>
        <begin position="830"/>
        <end position="839"/>
    </location>
</feature>
<dbReference type="Proteomes" id="UP000008141">
    <property type="component" value="Unassembled WGS sequence"/>
</dbReference>
<dbReference type="GeneID" id="17351639"/>
<feature type="region of interest" description="Disordered" evidence="1">
    <location>
        <begin position="536"/>
        <end position="573"/>
    </location>
</feature>
<feature type="compositionally biased region" description="Acidic residues" evidence="1">
    <location>
        <begin position="87"/>
        <end position="98"/>
    </location>
</feature>
<name>E1ZPA0_CHLVA</name>
<feature type="compositionally biased region" description="Gly residues" evidence="1">
    <location>
        <begin position="255"/>
        <end position="275"/>
    </location>
</feature>
<proteinExistence type="predicted"/>
<feature type="compositionally biased region" description="Pro residues" evidence="1">
    <location>
        <begin position="818"/>
        <end position="829"/>
    </location>
</feature>
<evidence type="ECO:0000256" key="1">
    <source>
        <dbReference type="SAM" id="MobiDB-lite"/>
    </source>
</evidence>
<dbReference type="KEGG" id="cvr:CHLNCDRAFT_139064"/>
<feature type="compositionally biased region" description="Low complexity" evidence="1">
    <location>
        <begin position="778"/>
        <end position="810"/>
    </location>
</feature>
<evidence type="ECO:0000313" key="3">
    <source>
        <dbReference type="Proteomes" id="UP000008141"/>
    </source>
</evidence>
<gene>
    <name evidence="2" type="ORF">CHLNCDRAFT_139064</name>
</gene>
<feature type="region of interest" description="Disordered" evidence="1">
    <location>
        <begin position="711"/>
        <end position="739"/>
    </location>
</feature>
<dbReference type="EMBL" id="GL433857">
    <property type="protein sequence ID" value="EFN52215.1"/>
    <property type="molecule type" value="Genomic_DNA"/>
</dbReference>
<feature type="region of interest" description="Disordered" evidence="1">
    <location>
        <begin position="1"/>
        <end position="59"/>
    </location>
</feature>
<dbReference type="AlphaFoldDB" id="E1ZPA0"/>
<feature type="compositionally biased region" description="Basic residues" evidence="1">
    <location>
        <begin position="1195"/>
        <end position="1206"/>
    </location>
</feature>
<protein>
    <submittedName>
        <fullName evidence="2">Uncharacterized protein</fullName>
    </submittedName>
</protein>
<accession>E1ZPA0</accession>
<feature type="region of interest" description="Disordered" evidence="1">
    <location>
        <begin position="405"/>
        <end position="495"/>
    </location>
</feature>